<dbReference type="InterPro" id="IPR003594">
    <property type="entry name" value="HATPase_dom"/>
</dbReference>
<evidence type="ECO:0000256" key="5">
    <source>
        <dbReference type="ARBA" id="ARBA00022777"/>
    </source>
</evidence>
<reference evidence="10" key="1">
    <citation type="submission" date="2017-04" db="EMBL/GenBank/DDBJ databases">
        <title>Function of individual gut microbiota members based on whole genome sequencing of pure cultures obtained from chicken caecum.</title>
        <authorList>
            <person name="Medvecky M."/>
            <person name="Cejkova D."/>
            <person name="Polansky O."/>
            <person name="Karasova D."/>
            <person name="Kubasova T."/>
            <person name="Cizek A."/>
            <person name="Rychlik I."/>
        </authorList>
    </citation>
    <scope>NUCLEOTIDE SEQUENCE [LARGE SCALE GENOMIC DNA]</scope>
    <source>
        <strain evidence="10">An180</strain>
    </source>
</reference>
<dbReference type="AlphaFoldDB" id="A0A1Y4L8Q0"/>
<evidence type="ECO:0000256" key="3">
    <source>
        <dbReference type="ARBA" id="ARBA00012438"/>
    </source>
</evidence>
<evidence type="ECO:0000256" key="7">
    <source>
        <dbReference type="SAM" id="Phobius"/>
    </source>
</evidence>
<dbReference type="Proteomes" id="UP000195897">
    <property type="component" value="Unassembled WGS sequence"/>
</dbReference>
<evidence type="ECO:0000256" key="2">
    <source>
        <dbReference type="ARBA" id="ARBA00004370"/>
    </source>
</evidence>
<dbReference type="PROSITE" id="PS50109">
    <property type="entry name" value="HIS_KIN"/>
    <property type="match status" value="1"/>
</dbReference>
<evidence type="ECO:0000313" key="9">
    <source>
        <dbReference type="EMBL" id="OUP53104.1"/>
    </source>
</evidence>
<dbReference type="Gene3D" id="3.30.565.10">
    <property type="entry name" value="Histidine kinase-like ATPase, C-terminal domain"/>
    <property type="match status" value="1"/>
</dbReference>
<dbReference type="GO" id="GO:0030295">
    <property type="term" value="F:protein kinase activator activity"/>
    <property type="evidence" value="ECO:0007669"/>
    <property type="project" value="TreeGrafter"/>
</dbReference>
<comment type="catalytic activity">
    <reaction evidence="1">
        <text>ATP + protein L-histidine = ADP + protein N-phospho-L-histidine.</text>
        <dbReference type="EC" id="2.7.13.3"/>
    </reaction>
</comment>
<accession>A0A1Y4L8Q0</accession>
<dbReference type="GO" id="GO:0000155">
    <property type="term" value="F:phosphorelay sensor kinase activity"/>
    <property type="evidence" value="ECO:0007669"/>
    <property type="project" value="InterPro"/>
</dbReference>
<evidence type="ECO:0000313" key="10">
    <source>
        <dbReference type="Proteomes" id="UP000195897"/>
    </source>
</evidence>
<dbReference type="Gene3D" id="1.10.287.130">
    <property type="match status" value="1"/>
</dbReference>
<evidence type="ECO:0000256" key="1">
    <source>
        <dbReference type="ARBA" id="ARBA00000085"/>
    </source>
</evidence>
<comment type="subcellular location">
    <subcellularLocation>
        <location evidence="2">Membrane</location>
    </subcellularLocation>
</comment>
<evidence type="ECO:0000256" key="4">
    <source>
        <dbReference type="ARBA" id="ARBA00022679"/>
    </source>
</evidence>
<keyword evidence="5 9" id="KW-0418">Kinase</keyword>
<dbReference type="GO" id="GO:0000156">
    <property type="term" value="F:phosphorelay response regulator activity"/>
    <property type="evidence" value="ECO:0007669"/>
    <property type="project" value="TreeGrafter"/>
</dbReference>
<feature type="transmembrane region" description="Helical" evidence="7">
    <location>
        <begin position="12"/>
        <end position="34"/>
    </location>
</feature>
<keyword evidence="7" id="KW-0472">Membrane</keyword>
<evidence type="ECO:0000259" key="8">
    <source>
        <dbReference type="PROSITE" id="PS50109"/>
    </source>
</evidence>
<dbReference type="CDD" id="cd00082">
    <property type="entry name" value="HisKA"/>
    <property type="match status" value="1"/>
</dbReference>
<dbReference type="PANTHER" id="PTHR42878">
    <property type="entry name" value="TWO-COMPONENT HISTIDINE KINASE"/>
    <property type="match status" value="1"/>
</dbReference>
<dbReference type="EC" id="2.7.13.3" evidence="3"/>
<dbReference type="RefSeq" id="WP_087371799.1">
    <property type="nucleotide sequence ID" value="NZ_NFKK01000005.1"/>
</dbReference>
<dbReference type="InterPro" id="IPR005467">
    <property type="entry name" value="His_kinase_dom"/>
</dbReference>
<feature type="domain" description="Histidine kinase" evidence="8">
    <location>
        <begin position="193"/>
        <end position="401"/>
    </location>
</feature>
<dbReference type="GO" id="GO:0007234">
    <property type="term" value="P:osmosensory signaling via phosphorelay pathway"/>
    <property type="evidence" value="ECO:0007669"/>
    <property type="project" value="TreeGrafter"/>
</dbReference>
<dbReference type="SUPFAM" id="SSF47384">
    <property type="entry name" value="Homodimeric domain of signal transducing histidine kinase"/>
    <property type="match status" value="1"/>
</dbReference>
<keyword evidence="4" id="KW-0808">Transferase</keyword>
<organism evidence="9 10">
    <name type="scientific">Butyricicoccus pullicaecorum</name>
    <dbReference type="NCBI Taxonomy" id="501571"/>
    <lineage>
        <taxon>Bacteria</taxon>
        <taxon>Bacillati</taxon>
        <taxon>Bacillota</taxon>
        <taxon>Clostridia</taxon>
        <taxon>Eubacteriales</taxon>
        <taxon>Butyricicoccaceae</taxon>
        <taxon>Butyricicoccus</taxon>
    </lineage>
</organism>
<sequence length="410" mass="45389">MKLRGLLKGVMLVTVSSLLIAAVTLFGIFAFVYYNTVYGQDWSIPVSKLSDTLTWDGTGYAFTGEELLKANQWAMLLDETGQVVWEFRKPEDVPEQYTITDVAAFTRWYLNDYPVLCRVRDDGLLVAGAPKGSVWKHDMAMSTQTLLQTPAWLIGFFLLALGSVLALAWLAVRRWFRQDQQIRDAARSNWINGVSHDIRTPLSVVMGYAAQLEDANDLTVEHKRQATAIRAQSQVIRDLVNDLNLTMRLDCEMQALRKERLQPAVFLRQVAADFLNGGMAEGFDFEMELPENGLPDIEADPFLLRRAVNNLLVNCVRHNAPGCSIHLGARAEGGQLVLWVEGGTVAGMTQTNAPQTLESDGGAAHGTGLRLVSQIAAAHGGKAEFHSGTPYRCELYLPVKNSRASSTEHH</sequence>
<keyword evidence="7" id="KW-0812">Transmembrane</keyword>
<keyword evidence="7" id="KW-1133">Transmembrane helix</keyword>
<comment type="caution">
    <text evidence="9">The sequence shown here is derived from an EMBL/GenBank/DDBJ whole genome shotgun (WGS) entry which is preliminary data.</text>
</comment>
<evidence type="ECO:0000256" key="6">
    <source>
        <dbReference type="ARBA" id="ARBA00023012"/>
    </source>
</evidence>
<dbReference type="InterPro" id="IPR050351">
    <property type="entry name" value="BphY/WalK/GraS-like"/>
</dbReference>
<feature type="transmembrane region" description="Helical" evidence="7">
    <location>
        <begin position="151"/>
        <end position="172"/>
    </location>
</feature>
<dbReference type="InterPro" id="IPR036890">
    <property type="entry name" value="HATPase_C_sf"/>
</dbReference>
<keyword evidence="6" id="KW-0902">Two-component regulatory system</keyword>
<dbReference type="Pfam" id="PF02518">
    <property type="entry name" value="HATPase_c"/>
    <property type="match status" value="1"/>
</dbReference>
<dbReference type="InterPro" id="IPR036097">
    <property type="entry name" value="HisK_dim/P_sf"/>
</dbReference>
<protein>
    <recommendedName>
        <fullName evidence="3">histidine kinase</fullName>
        <ecNumber evidence="3">2.7.13.3</ecNumber>
    </recommendedName>
</protein>
<dbReference type="SUPFAM" id="SSF55874">
    <property type="entry name" value="ATPase domain of HSP90 chaperone/DNA topoisomerase II/histidine kinase"/>
    <property type="match status" value="1"/>
</dbReference>
<name>A0A1Y4L8Q0_9FIRM</name>
<gene>
    <name evidence="9" type="ORF">B5F17_05900</name>
</gene>
<dbReference type="SMART" id="SM00388">
    <property type="entry name" value="HisKA"/>
    <property type="match status" value="1"/>
</dbReference>
<dbReference type="EMBL" id="NFKK01000005">
    <property type="protein sequence ID" value="OUP53104.1"/>
    <property type="molecule type" value="Genomic_DNA"/>
</dbReference>
<dbReference type="InterPro" id="IPR003661">
    <property type="entry name" value="HisK_dim/P_dom"/>
</dbReference>
<dbReference type="PANTHER" id="PTHR42878:SF14">
    <property type="entry name" value="OSMOLARITY TWO-COMPONENT SYSTEM PROTEIN SSK1"/>
    <property type="match status" value="1"/>
</dbReference>
<proteinExistence type="predicted"/>
<dbReference type="Pfam" id="PF00512">
    <property type="entry name" value="HisKA"/>
    <property type="match status" value="1"/>
</dbReference>